<feature type="transmembrane region" description="Helical" evidence="1">
    <location>
        <begin position="48"/>
        <end position="81"/>
    </location>
</feature>
<comment type="caution">
    <text evidence="2">The sequence shown here is derived from an EMBL/GenBank/DDBJ whole genome shotgun (WGS) entry which is preliminary data.</text>
</comment>
<reference evidence="2" key="1">
    <citation type="journal article" date="2020" name="mSystems">
        <title>Genome- and Community-Level Interaction Insights into Carbon Utilization and Element Cycling Functions of Hydrothermarchaeota in Hydrothermal Sediment.</title>
        <authorList>
            <person name="Zhou Z."/>
            <person name="Liu Y."/>
            <person name="Xu W."/>
            <person name="Pan J."/>
            <person name="Luo Z.H."/>
            <person name="Li M."/>
        </authorList>
    </citation>
    <scope>NUCLEOTIDE SEQUENCE [LARGE SCALE GENOMIC DNA]</scope>
    <source>
        <strain evidence="2">SpSt-885</strain>
    </source>
</reference>
<keyword evidence="1" id="KW-0812">Transmembrane</keyword>
<evidence type="ECO:0000256" key="1">
    <source>
        <dbReference type="SAM" id="Phobius"/>
    </source>
</evidence>
<name>A0A7J3SJX9_9CREN</name>
<sequence length="209" mass="22935">MSLLEKLTEAFMPSRIGNISPLVMLVFSLLFSITIFILPIDYVLIESLLAILLALGMGAPATSLLLFSIMPSCIFLVLGLSTQIFLGSISVQYILNNFLRIVGLTSFSIFYARTIDMPKMISLLSRFSTSLGGIAAIVMKLIYEGTWILSELSFILDANSGGTFKGLKGLIRKTRLLAKGVAFNVLNDAVYSTEAFISLTPYALRRRKS</sequence>
<feature type="transmembrane region" description="Helical" evidence="1">
    <location>
        <begin position="93"/>
        <end position="111"/>
    </location>
</feature>
<evidence type="ECO:0000313" key="2">
    <source>
        <dbReference type="EMBL" id="HGZ59920.1"/>
    </source>
</evidence>
<protein>
    <submittedName>
        <fullName evidence="2">Uncharacterized protein</fullName>
    </submittedName>
</protein>
<keyword evidence="1" id="KW-1133">Transmembrane helix</keyword>
<proteinExistence type="predicted"/>
<feature type="transmembrane region" description="Helical" evidence="1">
    <location>
        <begin position="21"/>
        <end position="42"/>
    </location>
</feature>
<dbReference type="EMBL" id="DTLS01000049">
    <property type="protein sequence ID" value="HGZ59920.1"/>
    <property type="molecule type" value="Genomic_DNA"/>
</dbReference>
<gene>
    <name evidence="2" type="ORF">ENW83_01765</name>
</gene>
<accession>A0A7J3SJX9</accession>
<dbReference type="AlphaFoldDB" id="A0A7J3SJX9"/>
<keyword evidence="1" id="KW-0472">Membrane</keyword>
<organism evidence="2">
    <name type="scientific">Fervidicoccus fontis</name>
    <dbReference type="NCBI Taxonomy" id="683846"/>
    <lineage>
        <taxon>Archaea</taxon>
        <taxon>Thermoproteota</taxon>
        <taxon>Thermoprotei</taxon>
        <taxon>Fervidicoccales</taxon>
        <taxon>Fervidicoccaceae</taxon>
        <taxon>Fervidicoccus</taxon>
    </lineage>
</organism>